<feature type="region of interest" description="Disordered" evidence="1">
    <location>
        <begin position="1"/>
        <end position="37"/>
    </location>
</feature>
<feature type="region of interest" description="Disordered" evidence="1">
    <location>
        <begin position="172"/>
        <end position="193"/>
    </location>
</feature>
<evidence type="ECO:0000256" key="1">
    <source>
        <dbReference type="SAM" id="MobiDB-lite"/>
    </source>
</evidence>
<reference evidence="3 4" key="1">
    <citation type="journal article" date="2019" name="Nat. Ecol. Evol.">
        <title>Megaphylogeny resolves global patterns of mushroom evolution.</title>
        <authorList>
            <person name="Varga T."/>
            <person name="Krizsan K."/>
            <person name="Foldi C."/>
            <person name="Dima B."/>
            <person name="Sanchez-Garcia M."/>
            <person name="Sanchez-Ramirez S."/>
            <person name="Szollosi G.J."/>
            <person name="Szarkandi J.G."/>
            <person name="Papp V."/>
            <person name="Albert L."/>
            <person name="Andreopoulos W."/>
            <person name="Angelini C."/>
            <person name="Antonin V."/>
            <person name="Barry K.W."/>
            <person name="Bougher N.L."/>
            <person name="Buchanan P."/>
            <person name="Buyck B."/>
            <person name="Bense V."/>
            <person name="Catcheside P."/>
            <person name="Chovatia M."/>
            <person name="Cooper J."/>
            <person name="Damon W."/>
            <person name="Desjardin D."/>
            <person name="Finy P."/>
            <person name="Geml J."/>
            <person name="Haridas S."/>
            <person name="Hughes K."/>
            <person name="Justo A."/>
            <person name="Karasinski D."/>
            <person name="Kautmanova I."/>
            <person name="Kiss B."/>
            <person name="Kocsube S."/>
            <person name="Kotiranta H."/>
            <person name="LaButti K.M."/>
            <person name="Lechner B.E."/>
            <person name="Liimatainen K."/>
            <person name="Lipzen A."/>
            <person name="Lukacs Z."/>
            <person name="Mihaltcheva S."/>
            <person name="Morgado L.N."/>
            <person name="Niskanen T."/>
            <person name="Noordeloos M.E."/>
            <person name="Ohm R.A."/>
            <person name="Ortiz-Santana B."/>
            <person name="Ovrebo C."/>
            <person name="Racz N."/>
            <person name="Riley R."/>
            <person name="Savchenko A."/>
            <person name="Shiryaev A."/>
            <person name="Soop K."/>
            <person name="Spirin V."/>
            <person name="Szebenyi C."/>
            <person name="Tomsovsky M."/>
            <person name="Tulloss R.E."/>
            <person name="Uehling J."/>
            <person name="Grigoriev I.V."/>
            <person name="Vagvolgyi C."/>
            <person name="Papp T."/>
            <person name="Martin F.M."/>
            <person name="Miettinen O."/>
            <person name="Hibbett D.S."/>
            <person name="Nagy L.G."/>
        </authorList>
    </citation>
    <scope>NUCLEOTIDE SEQUENCE [LARGE SCALE GENOMIC DNA]</scope>
    <source>
        <strain evidence="3 4">CBS 166.37</strain>
    </source>
</reference>
<gene>
    <name evidence="3" type="ORF">BDQ12DRAFT_611005</name>
</gene>
<feature type="compositionally biased region" description="Polar residues" evidence="1">
    <location>
        <begin position="178"/>
        <end position="193"/>
    </location>
</feature>
<organism evidence="3 4">
    <name type="scientific">Crucibulum laeve</name>
    <dbReference type="NCBI Taxonomy" id="68775"/>
    <lineage>
        <taxon>Eukaryota</taxon>
        <taxon>Fungi</taxon>
        <taxon>Dikarya</taxon>
        <taxon>Basidiomycota</taxon>
        <taxon>Agaricomycotina</taxon>
        <taxon>Agaricomycetes</taxon>
        <taxon>Agaricomycetidae</taxon>
        <taxon>Agaricales</taxon>
        <taxon>Agaricineae</taxon>
        <taxon>Nidulariaceae</taxon>
        <taxon>Crucibulum</taxon>
    </lineage>
</organism>
<name>A0A5C3LV68_9AGAR</name>
<dbReference type="Pfam" id="PF13919">
    <property type="entry name" value="ASXH"/>
    <property type="match status" value="1"/>
</dbReference>
<dbReference type="AlphaFoldDB" id="A0A5C3LV68"/>
<dbReference type="STRING" id="68775.A0A5C3LV68"/>
<sequence length="353" mass="39648">MADRPRRSTRQTKAPISEPLTGPTAPRAKRKAQETDPADQLHFLLQNPKSHLTKVDISDLINSGSWNLLSQESQNALRKLLPPTAFTDYCNSAENDDSTSVNNDSMDVDLDPTRDEINHAVFSDPHFLAAIHTCQDHIYLNWMSDAHAEKLQKFQAGVQDGTMSVPWKDETWERENSVARTPTNIQTPPLRNGTECSSRAGWAAEIKLNILAKNGILRVGDVIAYKRNFTAAGLTIEKDVIIQSIHSKSYALTVLTEAGPVKNLPVPLLMREPEDPPPSTRSMIINSPAMLETGLLDIDGRMDRFQKPNGNAWKCFTIWRWRGDSMEVLTDDRGGRENHGTLFYLRGSYYHDL</sequence>
<evidence type="ECO:0000313" key="4">
    <source>
        <dbReference type="Proteomes" id="UP000308652"/>
    </source>
</evidence>
<evidence type="ECO:0000259" key="2">
    <source>
        <dbReference type="Pfam" id="PF13919"/>
    </source>
</evidence>
<feature type="domain" description="ASX DEUBAD" evidence="2">
    <location>
        <begin position="30"/>
        <end position="176"/>
    </location>
</feature>
<dbReference type="Proteomes" id="UP000308652">
    <property type="component" value="Unassembled WGS sequence"/>
</dbReference>
<protein>
    <recommendedName>
        <fullName evidence="2">ASX DEUBAD domain-containing protein</fullName>
    </recommendedName>
</protein>
<evidence type="ECO:0000313" key="3">
    <source>
        <dbReference type="EMBL" id="TFK35838.1"/>
    </source>
</evidence>
<dbReference type="EMBL" id="ML213618">
    <property type="protein sequence ID" value="TFK35838.1"/>
    <property type="molecule type" value="Genomic_DNA"/>
</dbReference>
<proteinExistence type="predicted"/>
<accession>A0A5C3LV68</accession>
<dbReference type="OrthoDB" id="2289918at2759"/>
<keyword evidence="4" id="KW-1185">Reference proteome</keyword>
<dbReference type="InterPro" id="IPR028020">
    <property type="entry name" value="ASX_DEUBAD_dom"/>
</dbReference>